<proteinExistence type="predicted"/>
<protein>
    <submittedName>
        <fullName evidence="1">Uncharacterized protein</fullName>
    </submittedName>
</protein>
<accession>A0A0R0A9H3</accession>
<reference evidence="1 2" key="1">
    <citation type="submission" date="2015-10" db="EMBL/GenBank/DDBJ databases">
        <title>Genome sequencing and analysis of members of genus Stenotrophomonas.</title>
        <authorList>
            <person name="Patil P.P."/>
            <person name="Midha S."/>
            <person name="Patil P.B."/>
        </authorList>
    </citation>
    <scope>NUCLEOTIDE SEQUENCE [LARGE SCALE GENOMIC DNA]</scope>
    <source>
        <strain evidence="1 2">JCM 16536</strain>
    </source>
</reference>
<dbReference type="InterPro" id="IPR029063">
    <property type="entry name" value="SAM-dependent_MTases_sf"/>
</dbReference>
<keyword evidence="2" id="KW-1185">Reference proteome</keyword>
<dbReference type="Gene3D" id="3.40.50.12580">
    <property type="match status" value="1"/>
</dbReference>
<dbReference type="InterPro" id="IPR043148">
    <property type="entry name" value="TagF_C"/>
</dbReference>
<gene>
    <name evidence="1" type="ORF">ARC20_01095</name>
</gene>
<dbReference type="STRING" id="676599.ARC20_01095"/>
<dbReference type="EMBL" id="LLXU01000087">
    <property type="protein sequence ID" value="KRG41638.1"/>
    <property type="molecule type" value="Genomic_DNA"/>
</dbReference>
<dbReference type="RefSeq" id="WP_057647092.1">
    <property type="nucleotide sequence ID" value="NZ_LLXU01000087.1"/>
</dbReference>
<sequence length="667" mass="73215">MLHKKIGVPLVRNVFERCLAYLKKHNPHSARTLPEGARAPVFLLHTGASLKGGAIDHIKPWLSLFEHAGHEFIVVARMMDVYEQLCLDYPQLQVCLVKDSADVDKLIAAYPSLRGFYYVANTANNNLFLRCSGGRHVFLGHGDSDKSSSMNRGFKAYDEVYVAGQAHIDRFARADFDTSGLRFRIIGRPDAGILLDAADAATAAPPQRIVYIPTWEGYVAEQDYSSLALAPELLRAAHAQGGLPIVSKLHPLTGAARPALLDIDQRIVARAGLPAGALTFLERHGKLTDLLAPDAVFICDISATVSECLALDRPLFVYVPKDRPIRVVSSHMSHADYAYTFATADELAAQLARVLGGDDPLAGARRRAREYFISPSATRANAFGRELQRVADGAWNEAPPAPGEEAYCPACHSTAVDAETVACAIPGMEQLAFRFLTCRACGFVSNPDNRHDYRAEGFDGPSTPGESARTGDGLRPRREYRMAGMAADLLARYAPDRSGELLVYGAGLSRDHVLIARDLPFRRVALCDMANFQQVEDFVPHDARGQAFDVVIASEVIEHFVDLETDFAHLFSKVRHDGVVVASTNLADGAPLERLSYPFSLGHTAYHSGRSLQAVCRRFGMRVDFRTPANATRGAGPRKRYVLFYRDPRMGEAISQYFADHHLAPSE</sequence>
<dbReference type="Proteomes" id="UP000051802">
    <property type="component" value="Unassembled WGS sequence"/>
</dbReference>
<name>A0A0R0A9H3_9GAMM</name>
<evidence type="ECO:0000313" key="2">
    <source>
        <dbReference type="Proteomes" id="UP000051802"/>
    </source>
</evidence>
<dbReference type="Pfam" id="PF13489">
    <property type="entry name" value="Methyltransf_23"/>
    <property type="match status" value="1"/>
</dbReference>
<dbReference type="SUPFAM" id="SSF53335">
    <property type="entry name" value="S-adenosyl-L-methionine-dependent methyltransferases"/>
    <property type="match status" value="1"/>
</dbReference>
<comment type="caution">
    <text evidence="1">The sequence shown here is derived from an EMBL/GenBank/DDBJ whole genome shotgun (WGS) entry which is preliminary data.</text>
</comment>
<dbReference type="Gene3D" id="3.40.50.150">
    <property type="entry name" value="Vaccinia Virus protein VP39"/>
    <property type="match status" value="1"/>
</dbReference>
<dbReference type="AlphaFoldDB" id="A0A0R0A9H3"/>
<evidence type="ECO:0000313" key="1">
    <source>
        <dbReference type="EMBL" id="KRG41638.1"/>
    </source>
</evidence>
<organism evidence="1 2">
    <name type="scientific">Stenotrophomonas panacihumi</name>
    <dbReference type="NCBI Taxonomy" id="676599"/>
    <lineage>
        <taxon>Bacteria</taxon>
        <taxon>Pseudomonadati</taxon>
        <taxon>Pseudomonadota</taxon>
        <taxon>Gammaproteobacteria</taxon>
        <taxon>Lysobacterales</taxon>
        <taxon>Lysobacteraceae</taxon>
        <taxon>Stenotrophomonas</taxon>
    </lineage>
</organism>